<dbReference type="Gene3D" id="1.25.40.20">
    <property type="entry name" value="Ankyrin repeat-containing domain"/>
    <property type="match status" value="1"/>
</dbReference>
<dbReference type="PATRIC" id="fig|1177154.3.peg.2712"/>
<dbReference type="STRING" id="1177154.Y5S_02679"/>
<sequence length="435" mass="49211">MGKYSGYHLSEHQELCCETPSHKDDLFGEMASQRGILATHAWHVAEFLKPSHRYLHLLAYDDEQIKQVHEEGHHDGASSFSTLEYVLLNDAEVRDSWNLSDPADLQRLAETDFPQQLHSALIGSPGTFIELLAMFLGEQLDVAWLNRFRLRPQQLSDVMDNLPIPLLRNYVESGLLSSAALEVIFNAHLYRAGMDYQSRKRNEPIKSCCYLLFDEQYKPAHPALKQAVACYQLISGGNWRGVLDTRDKLTLSDEQFRYFRESHSLEDVIATLADPAITLQGNMMPYISQALTTGHIRAATTLLKKQSGAGRYFHDFIREFMAVYGALPRVSFDISPFYQKVKQQQQNADALTIRQLCENGYVDALIARLKASDADIKTLNSALQYAADKGYAHIVRLLHEAGAELDTWNNYAIKTASSKGFVPLQQYLLKHGIRG</sequence>
<feature type="repeat" description="ANK" evidence="1">
    <location>
        <begin position="378"/>
        <end position="410"/>
    </location>
</feature>
<dbReference type="RefSeq" id="WP_035233675.1">
    <property type="nucleotide sequence ID" value="NZ_ARXV01000011.1"/>
</dbReference>
<evidence type="ECO:0000313" key="2">
    <source>
        <dbReference type="EMBL" id="KGD64139.1"/>
    </source>
</evidence>
<keyword evidence="3" id="KW-1185">Reference proteome</keyword>
<dbReference type="Proteomes" id="UP000029444">
    <property type="component" value="Unassembled WGS sequence"/>
</dbReference>
<dbReference type="PROSITE" id="PS50088">
    <property type="entry name" value="ANK_REPEAT"/>
    <property type="match status" value="1"/>
</dbReference>
<name>A0A095SIH6_9GAMM</name>
<proteinExistence type="predicted"/>
<reference evidence="2 3" key="1">
    <citation type="submission" date="2012-09" db="EMBL/GenBank/DDBJ databases">
        <title>Genome Sequence of alkane-degrading Bacterium Alcanivorax sp. 19-m-6.</title>
        <authorList>
            <person name="Lai Q."/>
            <person name="Shao Z."/>
        </authorList>
    </citation>
    <scope>NUCLEOTIDE SEQUENCE [LARGE SCALE GENOMIC DNA]</scope>
    <source>
        <strain evidence="2 3">19-m-6</strain>
    </source>
</reference>
<dbReference type="InterPro" id="IPR036770">
    <property type="entry name" value="Ankyrin_rpt-contain_sf"/>
</dbReference>
<dbReference type="InterPro" id="IPR002110">
    <property type="entry name" value="Ankyrin_rpt"/>
</dbReference>
<gene>
    <name evidence="2" type="ORF">Y5S_02679</name>
</gene>
<dbReference type="AlphaFoldDB" id="A0A095SIH6"/>
<evidence type="ECO:0000256" key="1">
    <source>
        <dbReference type="PROSITE-ProRule" id="PRU00023"/>
    </source>
</evidence>
<keyword evidence="1" id="KW-0040">ANK repeat</keyword>
<protein>
    <submittedName>
        <fullName evidence="2">Uncharacterized protein</fullName>
    </submittedName>
</protein>
<evidence type="ECO:0000313" key="3">
    <source>
        <dbReference type="Proteomes" id="UP000029444"/>
    </source>
</evidence>
<dbReference type="SUPFAM" id="SSF48403">
    <property type="entry name" value="Ankyrin repeat"/>
    <property type="match status" value="1"/>
</dbReference>
<accession>A0A095SIH6</accession>
<comment type="caution">
    <text evidence="2">The sequence shown here is derived from an EMBL/GenBank/DDBJ whole genome shotgun (WGS) entry which is preliminary data.</text>
</comment>
<dbReference type="EMBL" id="ARXV01000011">
    <property type="protein sequence ID" value="KGD64139.1"/>
    <property type="molecule type" value="Genomic_DNA"/>
</dbReference>
<dbReference type="OrthoDB" id="407974at2"/>
<organism evidence="2 3">
    <name type="scientific">Alcanivorax nanhaiticus</name>
    <dbReference type="NCBI Taxonomy" id="1177154"/>
    <lineage>
        <taxon>Bacteria</taxon>
        <taxon>Pseudomonadati</taxon>
        <taxon>Pseudomonadota</taxon>
        <taxon>Gammaproteobacteria</taxon>
        <taxon>Oceanospirillales</taxon>
        <taxon>Alcanivoracaceae</taxon>
        <taxon>Alcanivorax</taxon>
    </lineage>
</organism>